<organism evidence="2 3">
    <name type="scientific">candidate division WOR-1 bacterium RIFOXYB2_FULL_37_13</name>
    <dbReference type="NCBI Taxonomy" id="1802579"/>
    <lineage>
        <taxon>Bacteria</taxon>
        <taxon>Bacillati</taxon>
        <taxon>Saganbacteria</taxon>
    </lineage>
</organism>
<dbReference type="STRING" id="1802579.A2310_02755"/>
<dbReference type="EMBL" id="MEUB01000017">
    <property type="protein sequence ID" value="OGC23503.1"/>
    <property type="molecule type" value="Genomic_DNA"/>
</dbReference>
<feature type="transmembrane region" description="Helical" evidence="1">
    <location>
        <begin position="12"/>
        <end position="32"/>
    </location>
</feature>
<gene>
    <name evidence="2" type="ORF">A2310_02755</name>
</gene>
<comment type="caution">
    <text evidence="2">The sequence shown here is derived from an EMBL/GenBank/DDBJ whole genome shotgun (WGS) entry which is preliminary data.</text>
</comment>
<keyword evidence="1" id="KW-0812">Transmembrane</keyword>
<accession>A0A1F4SUY1</accession>
<keyword evidence="1" id="KW-1133">Transmembrane helix</keyword>
<proteinExistence type="predicted"/>
<evidence type="ECO:0000313" key="3">
    <source>
        <dbReference type="Proteomes" id="UP000178417"/>
    </source>
</evidence>
<protein>
    <submittedName>
        <fullName evidence="2">Uncharacterized protein</fullName>
    </submittedName>
</protein>
<feature type="transmembrane region" description="Helical" evidence="1">
    <location>
        <begin position="38"/>
        <end position="58"/>
    </location>
</feature>
<evidence type="ECO:0000313" key="2">
    <source>
        <dbReference type="EMBL" id="OGC23503.1"/>
    </source>
</evidence>
<keyword evidence="1" id="KW-0472">Membrane</keyword>
<reference evidence="2 3" key="1">
    <citation type="journal article" date="2016" name="Nat. Commun.">
        <title>Thousands of microbial genomes shed light on interconnected biogeochemical processes in an aquifer system.</title>
        <authorList>
            <person name="Anantharaman K."/>
            <person name="Brown C.T."/>
            <person name="Hug L.A."/>
            <person name="Sharon I."/>
            <person name="Castelle C.J."/>
            <person name="Probst A.J."/>
            <person name="Thomas B.C."/>
            <person name="Singh A."/>
            <person name="Wilkins M.J."/>
            <person name="Karaoz U."/>
            <person name="Brodie E.L."/>
            <person name="Williams K.H."/>
            <person name="Hubbard S.S."/>
            <person name="Banfield J.F."/>
        </authorList>
    </citation>
    <scope>NUCLEOTIDE SEQUENCE [LARGE SCALE GENOMIC DNA]</scope>
</reference>
<dbReference type="AlphaFoldDB" id="A0A1F4SUY1"/>
<evidence type="ECO:0000256" key="1">
    <source>
        <dbReference type="SAM" id="Phobius"/>
    </source>
</evidence>
<dbReference type="Proteomes" id="UP000178417">
    <property type="component" value="Unassembled WGS sequence"/>
</dbReference>
<name>A0A1F4SUY1_UNCSA</name>
<sequence>MLDKKEFKVLGNFFLDSSKLIFASLVIGVFVPSAAGKVPWLTFLLGIVMTTLFLAIAVKLSKKGEQ</sequence>